<dbReference type="GO" id="GO:0004065">
    <property type="term" value="F:arylsulfatase activity"/>
    <property type="evidence" value="ECO:0007669"/>
    <property type="project" value="TreeGrafter"/>
</dbReference>
<evidence type="ECO:0000313" key="5">
    <source>
        <dbReference type="Proteomes" id="UP000007881"/>
    </source>
</evidence>
<dbReference type="AlphaFoldDB" id="I0IDH3"/>
<organism evidence="4 5">
    <name type="scientific">Phycisphaera mikurensis (strain NBRC 102666 / KCTC 22515 / FYK2301M01)</name>
    <dbReference type="NCBI Taxonomy" id="1142394"/>
    <lineage>
        <taxon>Bacteria</taxon>
        <taxon>Pseudomonadati</taxon>
        <taxon>Planctomycetota</taxon>
        <taxon>Phycisphaerae</taxon>
        <taxon>Phycisphaerales</taxon>
        <taxon>Phycisphaeraceae</taxon>
        <taxon>Phycisphaera</taxon>
    </lineage>
</organism>
<evidence type="ECO:0000256" key="1">
    <source>
        <dbReference type="ARBA" id="ARBA00008779"/>
    </source>
</evidence>
<keyword evidence="2 4" id="KW-0378">Hydrolase</keyword>
<evidence type="ECO:0000259" key="3">
    <source>
        <dbReference type="Pfam" id="PF00884"/>
    </source>
</evidence>
<name>I0IDH3_PHYMF</name>
<keyword evidence="5" id="KW-1185">Reference proteome</keyword>
<evidence type="ECO:0000256" key="2">
    <source>
        <dbReference type="ARBA" id="ARBA00022801"/>
    </source>
</evidence>
<dbReference type="HOGENOM" id="CLU_006332_9_2_0"/>
<dbReference type="InterPro" id="IPR017850">
    <property type="entry name" value="Alkaline_phosphatase_core_sf"/>
</dbReference>
<sequence length="541" mass="59362">MPAERPNVLLLMADQLRHDALGCAGSSTARTPNLDRLAAEGTRFSQAVTPTPICMAARYSLLTGRRARETGVTANGGPGGPDAPTPLWPTLMTCLNDAAYTTRGVGKFHFGRRPFGFQHQELMEECIDCLAHDDYLKHLQRSGVPTRFPQGLRDLLYYQPQTSGVPEPRSQNRWVADCSNAFLEEHAAYDGGRPFFLWSSWIAPHPPFAPVEPWDDVFDPDDMPPPVYADRPLESLPAPARAHRGRLDGAHLDPPRMRRIAALYHGQVAHVDACVGSVLDRLDALGLSKNTLVLFLSDHGEMLGDHGLSQKNTPYEASVRIPLIARWPGRIPAGAVDDRLACLTDVLPTVLDAADPPFPTELPPLPGASLLAPAPEREAHVIDFGHDDQRWVCRRSDKEKYVFWASGGREEAYDLAADPHELENLAERDDPPAWVARWRAAALAWEREHGLGDRSTDATGFRVWPEPPLDDAARAAAAGRVEINDGRWADRLPPGHPHPVESAAEAFDRAIAKETTLDPTKLSVDAYFAAGGSLAGTAWNR</sequence>
<dbReference type="RefSeq" id="WP_014436530.1">
    <property type="nucleotide sequence ID" value="NC_017080.1"/>
</dbReference>
<dbReference type="OrthoDB" id="312425at2"/>
<dbReference type="Proteomes" id="UP000007881">
    <property type="component" value="Chromosome"/>
</dbReference>
<dbReference type="EC" id="3.1.6.-" evidence="4"/>
<dbReference type="KEGG" id="phm:PSMK_11520"/>
<dbReference type="PANTHER" id="PTHR42693:SF53">
    <property type="entry name" value="ENDO-4-O-SULFATASE"/>
    <property type="match status" value="1"/>
</dbReference>
<protein>
    <submittedName>
        <fullName evidence="4">Sulfatase</fullName>
        <ecNumber evidence="4">3.1.6.-</ecNumber>
    </submittedName>
</protein>
<dbReference type="InterPro" id="IPR000917">
    <property type="entry name" value="Sulfatase_N"/>
</dbReference>
<accession>I0IDH3</accession>
<reference evidence="4 5" key="1">
    <citation type="submission" date="2012-02" db="EMBL/GenBank/DDBJ databases">
        <title>Complete genome sequence of Phycisphaera mikurensis NBRC 102666.</title>
        <authorList>
            <person name="Ankai A."/>
            <person name="Hosoyama A."/>
            <person name="Terui Y."/>
            <person name="Sekine M."/>
            <person name="Fukai R."/>
            <person name="Kato Y."/>
            <person name="Nakamura S."/>
            <person name="Yamada-Narita S."/>
            <person name="Kawakoshi A."/>
            <person name="Fukunaga Y."/>
            <person name="Yamazaki S."/>
            <person name="Fujita N."/>
        </authorList>
    </citation>
    <scope>NUCLEOTIDE SEQUENCE [LARGE SCALE GENOMIC DNA]</scope>
    <source>
        <strain evidence="5">NBRC 102666 / KCTC 22515 / FYK2301M01</strain>
    </source>
</reference>
<dbReference type="Gene3D" id="3.40.720.10">
    <property type="entry name" value="Alkaline Phosphatase, subunit A"/>
    <property type="match status" value="1"/>
</dbReference>
<feature type="domain" description="Sulfatase N-terminal" evidence="3">
    <location>
        <begin position="6"/>
        <end position="355"/>
    </location>
</feature>
<proteinExistence type="inferred from homology"/>
<dbReference type="EMBL" id="AP012338">
    <property type="protein sequence ID" value="BAM03311.1"/>
    <property type="molecule type" value="Genomic_DNA"/>
</dbReference>
<dbReference type="PANTHER" id="PTHR42693">
    <property type="entry name" value="ARYLSULFATASE FAMILY MEMBER"/>
    <property type="match status" value="1"/>
</dbReference>
<comment type="similarity">
    <text evidence="1">Belongs to the sulfatase family.</text>
</comment>
<dbReference type="Pfam" id="PF00884">
    <property type="entry name" value="Sulfatase"/>
    <property type="match status" value="1"/>
</dbReference>
<dbReference type="InterPro" id="IPR050738">
    <property type="entry name" value="Sulfatase"/>
</dbReference>
<dbReference type="STRING" id="1142394.PSMK_11520"/>
<dbReference type="SUPFAM" id="SSF53649">
    <property type="entry name" value="Alkaline phosphatase-like"/>
    <property type="match status" value="1"/>
</dbReference>
<evidence type="ECO:0000313" key="4">
    <source>
        <dbReference type="EMBL" id="BAM03311.1"/>
    </source>
</evidence>
<gene>
    <name evidence="4" type="ordered locus">PSMK_11520</name>
</gene>
<dbReference type="eggNOG" id="COG3119">
    <property type="taxonomic scope" value="Bacteria"/>
</dbReference>